<dbReference type="CDD" id="cd15482">
    <property type="entry name" value="Sialidase_non-viral"/>
    <property type="match status" value="1"/>
</dbReference>
<reference evidence="10 11" key="1">
    <citation type="submission" date="2019-03" db="EMBL/GenBank/DDBJ databases">
        <title>Genomic Encyclopedia of Type Strains, Phase IV (KMG-IV): sequencing the most valuable type-strain genomes for metagenomic binning, comparative biology and taxonomic classification.</title>
        <authorList>
            <person name="Goeker M."/>
        </authorList>
    </citation>
    <scope>NUCLEOTIDE SEQUENCE [LARGE SCALE GENOMIC DNA]</scope>
    <source>
        <strain evidence="10 11">DSM 28231</strain>
    </source>
</reference>
<dbReference type="InterPro" id="IPR023364">
    <property type="entry name" value="Trans_sialidase_dom3"/>
</dbReference>
<keyword evidence="11" id="KW-1185">Reference proteome</keyword>
<dbReference type="EMBL" id="SLXI01000002">
    <property type="protein sequence ID" value="TCP13299.1"/>
    <property type="molecule type" value="Genomic_DNA"/>
</dbReference>
<dbReference type="InterPro" id="IPR005546">
    <property type="entry name" value="Autotransporte_beta"/>
</dbReference>
<dbReference type="PROSITE" id="PS51208">
    <property type="entry name" value="AUTOTRANSPORTER"/>
    <property type="match status" value="1"/>
</dbReference>
<accession>A0A4R2N188</accession>
<dbReference type="NCBIfam" id="TIGR02601">
    <property type="entry name" value="autotrns_rpt"/>
    <property type="match status" value="1"/>
</dbReference>
<dbReference type="Gene3D" id="2.60.120.200">
    <property type="match status" value="1"/>
</dbReference>
<dbReference type="InterPro" id="IPR011050">
    <property type="entry name" value="Pectin_lyase_fold/virulence"/>
</dbReference>
<name>A0A4R2N188_9PAST</name>
<feature type="chain" id="PRO_5021029094" description="exo-alpha-sialidase" evidence="8">
    <location>
        <begin position="25"/>
        <end position="1498"/>
    </location>
</feature>
<dbReference type="InterPro" id="IPR036709">
    <property type="entry name" value="Autotransporte_beta_dom_sf"/>
</dbReference>
<dbReference type="Gene3D" id="2.40.220.10">
    <property type="entry name" value="Intramolecular Trans-sialidase, Domain 3"/>
    <property type="match status" value="1"/>
</dbReference>
<dbReference type="InterPro" id="IPR013425">
    <property type="entry name" value="Autotrns_rpt"/>
</dbReference>
<dbReference type="InterPro" id="IPR026856">
    <property type="entry name" value="Sialidase_fam"/>
</dbReference>
<keyword evidence="6" id="KW-0378">Hydrolase</keyword>
<evidence type="ECO:0000259" key="9">
    <source>
        <dbReference type="PROSITE" id="PS51208"/>
    </source>
</evidence>
<comment type="similarity">
    <text evidence="2">Belongs to the glycosyl hydrolase 33 family.</text>
</comment>
<evidence type="ECO:0000256" key="1">
    <source>
        <dbReference type="ARBA" id="ARBA00000427"/>
    </source>
</evidence>
<evidence type="ECO:0000256" key="5">
    <source>
        <dbReference type="ARBA" id="ARBA00022737"/>
    </source>
</evidence>
<dbReference type="InterPro" id="IPR036278">
    <property type="entry name" value="Sialidase_sf"/>
</dbReference>
<sequence>MKNHKYIRRTVLATIIASTVSSFAISNPIFNFSSTNNQGPVDVTNQFSNNNAFNLESGSLTFTFKNNSTSGISTLLGVTNPTTTDKYVWFYTKIENGKERFGIEIKNGNALINTNNLITEPLEKTEDGYRTVTYTFDKDHNEIKIYVDGILNKTINNSKFFKDIDGLSSAYLGKLHRANNYPTNPLTGLILQSDGTPTVLTQEQILEKYYGVQVKRQEALQKKLEEERQIEAKRKQFSAFRSEKYEIFKPNQHGSKSYRIPSLFTTKKGTVIATIDKRLQHSADWGNIDTVIRRSLDGGLTWQDDQVVLDLKSQSYNTGTQSAFLIDAVVTQDKRNGRIFMLLDMFPESQGFFSATTSAADGHGYLKVGDKYYRQVTDNQNNKYTVREDGIIYDITGQPTDFRVITEGNPENHFNDLGDLYQVSSNTRHGNIFLNSQVQGNDSAPFKAYVTSYLWLLHSDDEGVTWSTPKDITPQVKADWMRFLGTGPGTGIQLKNGNLVLPVYYTNKHNKQSPALIISKDGGETWIRGESPLDAYLDQIGGSKEAYLTQTEMTESQIIELDSGKIKMFSRNHTGNVLISTSYDGGLSWKKAEAFSDPVLLDPYSQMSVIKYSKRINGKEYILFSNPHHSNARQNGTIYLGEVQEDDSINWKYSTNITTGRYSYNSLTELPNGDIGLLYEEQQGENIQYVRLNLQELLWRDNIIYRDTRNNSDNKNIDLTTPDKDITYYKIGDGEIIQVGTGVNHAKLVIEEGTVTLAQKPDEQGNKQAFSHVTINELGTLRIPEEGQIDLANVKLNGGSIDLNGRNIDISSESTNGLNLEALLGSITNENARETTLTYSINGTNNSIKNIGSETSKINLVYQPSESSANLTITGNSFINQIDVKTGSITYDEYTEHKAENILLVNQSKLKVLSGVEATIESLSLADNSSLYANITNNKISNIAVNTKGNGNIEKYGAGLLTLKGNLSHTGKTHVHEGKLELQGNVVSSPLTMESGTILAGNGSISGDTTLKENTIIQPGFTQPINGISSRSATAFRSADSLDNAFSEQTLTFNKVTNEGTKIVLRVNNTPDNMNTWEHDQVLIRGDVVSTATSIPVDVQFATNIVGNSDTNNNGKNDPDEGISLIQVLGKSTNETFTLGKQLDRYNRENSLFQYILVPFNKESSSLAQNKFGDTTKIPFFDYRLQNRLVDQDNHRAVINPKIPSYLVANIAMLNQGNSLQQQFMNNLWSRKTAGFYVDQKHSNSNYQSNLGFKQYGYDYKSSQNSTLFGGYIPLSNNTELHAGIGLSQQDVTPNAADGWSKARYKSTSFLLAARNQWDNVILNLGLGYHNHKGKLSVADNDDIARINGKQLQLLGEVGYEFQLANFIVTPIYRLTYQHLTTSTNEHLGNNWDIDFGKNKLISHRLGANFTWKNEAARFGIGAFYEDNSNNIHDILVKADQGKTFKSAKQGNAFLMQVNADFAITKQFSIGLSLDHRHAVSNAKLKQTQFGGKLEYKF</sequence>
<evidence type="ECO:0000313" key="11">
    <source>
        <dbReference type="Proteomes" id="UP000294841"/>
    </source>
</evidence>
<dbReference type="GO" id="GO:0005737">
    <property type="term" value="C:cytoplasm"/>
    <property type="evidence" value="ECO:0007669"/>
    <property type="project" value="TreeGrafter"/>
</dbReference>
<dbReference type="SUPFAM" id="SSF50939">
    <property type="entry name" value="Sialidases"/>
    <property type="match status" value="1"/>
</dbReference>
<dbReference type="SUPFAM" id="SSF103515">
    <property type="entry name" value="Autotransporter"/>
    <property type="match status" value="1"/>
</dbReference>
<dbReference type="Gene3D" id="2.120.10.10">
    <property type="match status" value="1"/>
</dbReference>
<dbReference type="Proteomes" id="UP000294841">
    <property type="component" value="Unassembled WGS sequence"/>
</dbReference>
<dbReference type="Pfam" id="PF02973">
    <property type="entry name" value="Sialidase"/>
    <property type="match status" value="1"/>
</dbReference>
<keyword evidence="5" id="KW-0677">Repeat</keyword>
<dbReference type="GO" id="GO:0009313">
    <property type="term" value="P:oligosaccharide catabolic process"/>
    <property type="evidence" value="ECO:0007669"/>
    <property type="project" value="TreeGrafter"/>
</dbReference>
<dbReference type="GO" id="GO:0016020">
    <property type="term" value="C:membrane"/>
    <property type="evidence" value="ECO:0007669"/>
    <property type="project" value="TreeGrafter"/>
</dbReference>
<keyword evidence="7" id="KW-0326">Glycosidase</keyword>
<gene>
    <name evidence="10" type="ORF">EV697_102176</name>
</gene>
<dbReference type="InterPro" id="IPR004124">
    <property type="entry name" value="Glyco_hydro_33_N"/>
</dbReference>
<dbReference type="InterPro" id="IPR013320">
    <property type="entry name" value="ConA-like_dom_sf"/>
</dbReference>
<dbReference type="EC" id="3.2.1.18" evidence="3"/>
<dbReference type="PANTHER" id="PTHR10628">
    <property type="entry name" value="SIALIDASE"/>
    <property type="match status" value="1"/>
</dbReference>
<dbReference type="InterPro" id="IPR011040">
    <property type="entry name" value="Sialidase"/>
</dbReference>
<dbReference type="GO" id="GO:0004308">
    <property type="term" value="F:exo-alpha-sialidase activity"/>
    <property type="evidence" value="ECO:0007669"/>
    <property type="project" value="UniProtKB-EC"/>
</dbReference>
<organism evidence="10 11">
    <name type="scientific">Bisgaardia hudsonensis</name>
    <dbReference type="NCBI Taxonomy" id="109472"/>
    <lineage>
        <taxon>Bacteria</taxon>
        <taxon>Pseudomonadati</taxon>
        <taxon>Pseudomonadota</taxon>
        <taxon>Gammaproteobacteria</taxon>
        <taxon>Pasteurellales</taxon>
        <taxon>Pasteurellaceae</taxon>
        <taxon>Bisgaardia</taxon>
    </lineage>
</organism>
<evidence type="ECO:0000256" key="4">
    <source>
        <dbReference type="ARBA" id="ARBA00022729"/>
    </source>
</evidence>
<evidence type="ECO:0000256" key="8">
    <source>
        <dbReference type="SAM" id="SignalP"/>
    </source>
</evidence>
<evidence type="ECO:0000256" key="6">
    <source>
        <dbReference type="ARBA" id="ARBA00022801"/>
    </source>
</evidence>
<dbReference type="InterPro" id="IPR012332">
    <property type="entry name" value="Autotransporter_pectin_lyase_C"/>
</dbReference>
<dbReference type="PANTHER" id="PTHR10628:SF30">
    <property type="entry name" value="EXO-ALPHA-SIALIDASE"/>
    <property type="match status" value="1"/>
</dbReference>
<dbReference type="Pfam" id="PF13088">
    <property type="entry name" value="BNR_2"/>
    <property type="match status" value="1"/>
</dbReference>
<feature type="signal peptide" evidence="8">
    <location>
        <begin position="1"/>
        <end position="24"/>
    </location>
</feature>
<feature type="domain" description="Autotransporter" evidence="9">
    <location>
        <begin position="1221"/>
        <end position="1498"/>
    </location>
</feature>
<evidence type="ECO:0000256" key="3">
    <source>
        <dbReference type="ARBA" id="ARBA00012733"/>
    </source>
</evidence>
<evidence type="ECO:0000256" key="2">
    <source>
        <dbReference type="ARBA" id="ARBA00009348"/>
    </source>
</evidence>
<dbReference type="GO" id="GO:0006689">
    <property type="term" value="P:ganglioside catabolic process"/>
    <property type="evidence" value="ECO:0007669"/>
    <property type="project" value="TreeGrafter"/>
</dbReference>
<evidence type="ECO:0000313" key="10">
    <source>
        <dbReference type="EMBL" id="TCP13299.1"/>
    </source>
</evidence>
<dbReference type="OrthoDB" id="7294637at2"/>
<keyword evidence="4 8" id="KW-0732">Signal</keyword>
<comment type="catalytic activity">
    <reaction evidence="1">
        <text>Hydrolysis of alpha-(2-&gt;3)-, alpha-(2-&gt;6)-, alpha-(2-&gt;8)- glycosidic linkages of terminal sialic acid residues in oligosaccharides, glycoproteins, glycolipids, colominic acid and synthetic substrates.</text>
        <dbReference type="EC" id="3.2.1.18"/>
    </reaction>
</comment>
<proteinExistence type="inferred from homology"/>
<dbReference type="Gene3D" id="2.160.20.20">
    <property type="match status" value="1"/>
</dbReference>
<comment type="caution">
    <text evidence="10">The sequence shown here is derived from an EMBL/GenBank/DDBJ whole genome shotgun (WGS) entry which is preliminary data.</text>
</comment>
<dbReference type="SUPFAM" id="SSF51126">
    <property type="entry name" value="Pectin lyase-like"/>
    <property type="match status" value="1"/>
</dbReference>
<dbReference type="RefSeq" id="WP_132022730.1">
    <property type="nucleotide sequence ID" value="NZ_CP016605.1"/>
</dbReference>
<evidence type="ECO:0000256" key="7">
    <source>
        <dbReference type="ARBA" id="ARBA00023295"/>
    </source>
</evidence>
<protein>
    <recommendedName>
        <fullName evidence="3">exo-alpha-sialidase</fullName>
        <ecNumber evidence="3">3.2.1.18</ecNumber>
    </recommendedName>
</protein>
<dbReference type="SUPFAM" id="SSF49899">
    <property type="entry name" value="Concanavalin A-like lectins/glucanases"/>
    <property type="match status" value="1"/>
</dbReference>